<dbReference type="InterPro" id="IPR035874">
    <property type="entry name" value="IDS"/>
</dbReference>
<dbReference type="InterPro" id="IPR017850">
    <property type="entry name" value="Alkaline_phosphatase_core_sf"/>
</dbReference>
<dbReference type="Gene3D" id="3.40.720.10">
    <property type="entry name" value="Alkaline Phosphatase, subunit A"/>
    <property type="match status" value="1"/>
</dbReference>
<evidence type="ECO:0000256" key="7">
    <source>
        <dbReference type="SAM" id="SignalP"/>
    </source>
</evidence>
<dbReference type="EC" id="3.1.6.6" evidence="9"/>
<dbReference type="GO" id="GO:0047753">
    <property type="term" value="F:choline-sulfatase activity"/>
    <property type="evidence" value="ECO:0007669"/>
    <property type="project" value="UniProtKB-EC"/>
</dbReference>
<dbReference type="PROSITE" id="PS00523">
    <property type="entry name" value="SULFATASE_1"/>
    <property type="match status" value="1"/>
</dbReference>
<evidence type="ECO:0000256" key="4">
    <source>
        <dbReference type="ARBA" id="ARBA00022729"/>
    </source>
</evidence>
<evidence type="ECO:0000256" key="5">
    <source>
        <dbReference type="ARBA" id="ARBA00022801"/>
    </source>
</evidence>
<name>A0ABX5XXT1_9BACT</name>
<keyword evidence="10" id="KW-1185">Reference proteome</keyword>
<dbReference type="PANTHER" id="PTHR45953:SF1">
    <property type="entry name" value="IDURONATE 2-SULFATASE"/>
    <property type="match status" value="1"/>
</dbReference>
<feature type="domain" description="Sulfatase N-terminal" evidence="8">
    <location>
        <begin position="27"/>
        <end position="373"/>
    </location>
</feature>
<comment type="similarity">
    <text evidence="2">Belongs to the sulfatase family.</text>
</comment>
<dbReference type="PANTHER" id="PTHR45953">
    <property type="entry name" value="IDURONATE 2-SULFATASE"/>
    <property type="match status" value="1"/>
</dbReference>
<protein>
    <submittedName>
        <fullName evidence="9">Choline-sulfatase</fullName>
        <ecNumber evidence="9">3.1.6.6</ecNumber>
    </submittedName>
</protein>
<evidence type="ECO:0000313" key="10">
    <source>
        <dbReference type="Proteomes" id="UP000318081"/>
    </source>
</evidence>
<dbReference type="Pfam" id="PF00884">
    <property type="entry name" value="Sulfatase"/>
    <property type="match status" value="1"/>
</dbReference>
<reference evidence="9 10" key="1">
    <citation type="submission" date="2019-02" db="EMBL/GenBank/DDBJ databases">
        <title>Deep-cultivation of Planctomycetes and their phenomic and genomic characterization uncovers novel biology.</title>
        <authorList>
            <person name="Wiegand S."/>
            <person name="Jogler M."/>
            <person name="Boedeker C."/>
            <person name="Pinto D."/>
            <person name="Vollmers J."/>
            <person name="Rivas-Marin E."/>
            <person name="Kohn T."/>
            <person name="Peeters S.H."/>
            <person name="Heuer A."/>
            <person name="Rast P."/>
            <person name="Oberbeckmann S."/>
            <person name="Bunk B."/>
            <person name="Jeske O."/>
            <person name="Meyerdierks A."/>
            <person name="Storesund J.E."/>
            <person name="Kallscheuer N."/>
            <person name="Luecker S."/>
            <person name="Lage O.M."/>
            <person name="Pohl T."/>
            <person name="Merkel B.J."/>
            <person name="Hornburger P."/>
            <person name="Mueller R.-W."/>
            <person name="Bruemmer F."/>
            <person name="Labrenz M."/>
            <person name="Spormann A.M."/>
            <person name="Op den Camp H."/>
            <person name="Overmann J."/>
            <person name="Amann R."/>
            <person name="Jetten M.S.M."/>
            <person name="Mascher T."/>
            <person name="Medema M.H."/>
            <person name="Devos D.P."/>
            <person name="Kaster A.-K."/>
            <person name="Ovreas L."/>
            <person name="Rohde M."/>
            <person name="Galperin M.Y."/>
            <person name="Jogler C."/>
        </authorList>
    </citation>
    <scope>NUCLEOTIDE SEQUENCE [LARGE SCALE GENOMIC DNA]</scope>
    <source>
        <strain evidence="9 10">TBK1r</strain>
    </source>
</reference>
<evidence type="ECO:0000313" key="9">
    <source>
        <dbReference type="EMBL" id="QDV86106.1"/>
    </source>
</evidence>
<sequence length="480" mass="53125">MFGRICATVLLCLFAIVASPPAHCKPPNVLLICVDDLKPTIGCYGDPVAVTPNLDALAARGVRFDMAYCNQAVCSPSRNALMTGLRPQTIGVYDLATHFRDAAPDAVTVSQHFKRNGYLAEGLGKIYHTGHGNRDDADSWSIASWRPKAAAYVLEKNLAMRKPDAKGRVRGPATESADVSDETYADGLIAEEAVHRLEVYKKRTEQPFFLAVGFLKPHLPFIAPKRYWDLYDKRDLPMPKVKTPPRDAPSYASTTFGELRNYSDMPARGEIDEATTRHLIHGYYAATSYADAQIGKLLDALDRLNLADETIVVLWGDHGWHLGDHGMWCKHTNYEQAARIPIIVAAPDGVRGAATQAMIETVDLYPTLSELAGLPTPAGLDGQSFADVIRDADATARDFVTHVYPRGGRLGRAIRNSRYRMVEWKAVAGPREQAEIELYDYQVDPLETKNIAATSAEIVAQLRAKLDEQPEAKPQWKRRK</sequence>
<evidence type="ECO:0000256" key="1">
    <source>
        <dbReference type="ARBA" id="ARBA00001913"/>
    </source>
</evidence>
<dbReference type="SUPFAM" id="SSF53649">
    <property type="entry name" value="Alkaline phosphatase-like"/>
    <property type="match status" value="1"/>
</dbReference>
<gene>
    <name evidence="9" type="primary">betC_20</name>
    <name evidence="9" type="ORF">TBK1r_51240</name>
</gene>
<evidence type="ECO:0000256" key="6">
    <source>
        <dbReference type="ARBA" id="ARBA00022837"/>
    </source>
</evidence>
<dbReference type="EMBL" id="CP036432">
    <property type="protein sequence ID" value="QDV86106.1"/>
    <property type="molecule type" value="Genomic_DNA"/>
</dbReference>
<keyword evidence="3" id="KW-0479">Metal-binding</keyword>
<comment type="cofactor">
    <cofactor evidence="1">
        <name>Ca(2+)</name>
        <dbReference type="ChEBI" id="CHEBI:29108"/>
    </cofactor>
</comment>
<dbReference type="InterPro" id="IPR024607">
    <property type="entry name" value="Sulfatase_CS"/>
</dbReference>
<keyword evidence="5 9" id="KW-0378">Hydrolase</keyword>
<dbReference type="InterPro" id="IPR000917">
    <property type="entry name" value="Sulfatase_N"/>
</dbReference>
<keyword evidence="4 7" id="KW-0732">Signal</keyword>
<organism evidence="9 10">
    <name type="scientific">Stieleria magnilauensis</name>
    <dbReference type="NCBI Taxonomy" id="2527963"/>
    <lineage>
        <taxon>Bacteria</taxon>
        <taxon>Pseudomonadati</taxon>
        <taxon>Planctomycetota</taxon>
        <taxon>Planctomycetia</taxon>
        <taxon>Pirellulales</taxon>
        <taxon>Pirellulaceae</taxon>
        <taxon>Stieleria</taxon>
    </lineage>
</organism>
<proteinExistence type="inferred from homology"/>
<evidence type="ECO:0000259" key="8">
    <source>
        <dbReference type="Pfam" id="PF00884"/>
    </source>
</evidence>
<dbReference type="CDD" id="cd16030">
    <property type="entry name" value="iduronate-2-sulfatase"/>
    <property type="match status" value="1"/>
</dbReference>
<keyword evidence="6" id="KW-0106">Calcium</keyword>
<feature type="chain" id="PRO_5045462210" evidence="7">
    <location>
        <begin position="25"/>
        <end position="480"/>
    </location>
</feature>
<feature type="signal peptide" evidence="7">
    <location>
        <begin position="1"/>
        <end position="24"/>
    </location>
</feature>
<evidence type="ECO:0000256" key="2">
    <source>
        <dbReference type="ARBA" id="ARBA00008779"/>
    </source>
</evidence>
<dbReference type="Proteomes" id="UP000318081">
    <property type="component" value="Chromosome"/>
</dbReference>
<evidence type="ECO:0000256" key="3">
    <source>
        <dbReference type="ARBA" id="ARBA00022723"/>
    </source>
</evidence>
<accession>A0ABX5XXT1</accession>